<dbReference type="RefSeq" id="WP_144187415.1">
    <property type="nucleotide sequence ID" value="NZ_VMHL01000001.1"/>
</dbReference>
<name>A0A556RSD0_9GAMM</name>
<feature type="coiled-coil region" evidence="1">
    <location>
        <begin position="4"/>
        <end position="80"/>
    </location>
</feature>
<dbReference type="EMBL" id="VMHL01000001">
    <property type="protein sequence ID" value="TSJ91744.1"/>
    <property type="molecule type" value="Genomic_DNA"/>
</dbReference>
<reference evidence="2 3" key="1">
    <citation type="submission" date="2019-07" db="EMBL/GenBank/DDBJ databases">
        <title>Gilliamella genomes.</title>
        <authorList>
            <person name="Zheng H."/>
        </authorList>
    </citation>
    <scope>NUCLEOTIDE SEQUENCE [LARGE SCALE GENOMIC DNA]</scope>
    <source>
        <strain evidence="2 3">W8131</strain>
    </source>
</reference>
<comment type="caution">
    <text evidence="2">The sequence shown here is derived from an EMBL/GenBank/DDBJ whole genome shotgun (WGS) entry which is preliminary data.</text>
</comment>
<protein>
    <submittedName>
        <fullName evidence="2">Uncharacterized protein</fullName>
    </submittedName>
</protein>
<evidence type="ECO:0000256" key="1">
    <source>
        <dbReference type="SAM" id="Coils"/>
    </source>
</evidence>
<dbReference type="AlphaFoldDB" id="A0A556RSD0"/>
<proteinExistence type="predicted"/>
<sequence>MATFKQLASEIDRLDSLIKSAQHEIELHQRRIKKYQKALDLINNKQGELLILESQHKAVKDEAEEKKEILKDKLSKVIDIELILKSISIMSRAIRTHRAPAKSDFWDAQRVIEDAVIQLRKVNLVSKGLDKLALMNYNRPDRDFPSSVGLDEIFNLTEIKTEGEE</sequence>
<keyword evidence="1" id="KW-0175">Coiled coil</keyword>
<evidence type="ECO:0000313" key="3">
    <source>
        <dbReference type="Proteomes" id="UP000319138"/>
    </source>
</evidence>
<dbReference type="Proteomes" id="UP000319138">
    <property type="component" value="Unassembled WGS sequence"/>
</dbReference>
<accession>A0A556RSD0</accession>
<evidence type="ECO:0000313" key="2">
    <source>
        <dbReference type="EMBL" id="TSJ91744.1"/>
    </source>
</evidence>
<gene>
    <name evidence="2" type="ORF">FPQ14_00285</name>
</gene>
<organism evidence="2 3">
    <name type="scientific">Gilliamella apicola</name>
    <dbReference type="NCBI Taxonomy" id="1196095"/>
    <lineage>
        <taxon>Bacteria</taxon>
        <taxon>Pseudomonadati</taxon>
        <taxon>Pseudomonadota</taxon>
        <taxon>Gammaproteobacteria</taxon>
        <taxon>Orbales</taxon>
        <taxon>Orbaceae</taxon>
        <taxon>Gilliamella</taxon>
    </lineage>
</organism>